<protein>
    <submittedName>
        <fullName evidence="2">Uncharacterized protein</fullName>
    </submittedName>
</protein>
<name>A0ABD2NZL3_9CUCU</name>
<dbReference type="Proteomes" id="UP001516400">
    <property type="component" value="Unassembled WGS sequence"/>
</dbReference>
<dbReference type="AlphaFoldDB" id="A0ABD2NZL3"/>
<reference evidence="2 3" key="1">
    <citation type="journal article" date="2021" name="BMC Biol.">
        <title>Horizontally acquired antibacterial genes associated with adaptive radiation of ladybird beetles.</title>
        <authorList>
            <person name="Li H.S."/>
            <person name="Tang X.F."/>
            <person name="Huang Y.H."/>
            <person name="Xu Z.Y."/>
            <person name="Chen M.L."/>
            <person name="Du X.Y."/>
            <person name="Qiu B.Y."/>
            <person name="Chen P.T."/>
            <person name="Zhang W."/>
            <person name="Slipinski A."/>
            <person name="Escalona H.E."/>
            <person name="Waterhouse R.M."/>
            <person name="Zwick A."/>
            <person name="Pang H."/>
        </authorList>
    </citation>
    <scope>NUCLEOTIDE SEQUENCE [LARGE SCALE GENOMIC DNA]</scope>
    <source>
        <strain evidence="2">SYSU2018</strain>
    </source>
</reference>
<evidence type="ECO:0000256" key="1">
    <source>
        <dbReference type="SAM" id="MobiDB-lite"/>
    </source>
</evidence>
<feature type="region of interest" description="Disordered" evidence="1">
    <location>
        <begin position="1"/>
        <end position="42"/>
    </location>
</feature>
<comment type="caution">
    <text evidence="2">The sequence shown here is derived from an EMBL/GenBank/DDBJ whole genome shotgun (WGS) entry which is preliminary data.</text>
</comment>
<accession>A0ABD2NZL3</accession>
<gene>
    <name evidence="2" type="ORF">HHI36_018012</name>
</gene>
<sequence>MVNHPVVTDSHMSPVEKAKRMRMGAALDPEPGTPSTGKKTCLKSDLAMVLDSSREVEGEPDNSSPDALLRKEFVIYRNKKTLDLD</sequence>
<proteinExistence type="predicted"/>
<keyword evidence="3" id="KW-1185">Reference proteome</keyword>
<organism evidence="2 3">
    <name type="scientific">Cryptolaemus montrouzieri</name>
    <dbReference type="NCBI Taxonomy" id="559131"/>
    <lineage>
        <taxon>Eukaryota</taxon>
        <taxon>Metazoa</taxon>
        <taxon>Ecdysozoa</taxon>
        <taxon>Arthropoda</taxon>
        <taxon>Hexapoda</taxon>
        <taxon>Insecta</taxon>
        <taxon>Pterygota</taxon>
        <taxon>Neoptera</taxon>
        <taxon>Endopterygota</taxon>
        <taxon>Coleoptera</taxon>
        <taxon>Polyphaga</taxon>
        <taxon>Cucujiformia</taxon>
        <taxon>Coccinelloidea</taxon>
        <taxon>Coccinellidae</taxon>
        <taxon>Scymninae</taxon>
        <taxon>Scymnini</taxon>
        <taxon>Cryptolaemus</taxon>
    </lineage>
</organism>
<dbReference type="EMBL" id="JABFTP020000165">
    <property type="protein sequence ID" value="KAL3283842.1"/>
    <property type="molecule type" value="Genomic_DNA"/>
</dbReference>
<evidence type="ECO:0000313" key="2">
    <source>
        <dbReference type="EMBL" id="KAL3283842.1"/>
    </source>
</evidence>
<evidence type="ECO:0000313" key="3">
    <source>
        <dbReference type="Proteomes" id="UP001516400"/>
    </source>
</evidence>